<sequence>FHLLLLSSPVGPSCLLFIGPPIITSRRERERERERRSTTMRGWREEVVALSLEAHGPGDDRPEKPRRYGVTEMRSPCYSFRPAHHALQVRPPAHCAHPPSHTSA</sequence>
<dbReference type="Gramene" id="AET7Gv21087500.2">
    <property type="protein sequence ID" value="AET7Gv21087500.2"/>
    <property type="gene ID" value="AET7Gv21087500"/>
</dbReference>
<evidence type="ECO:0000313" key="1">
    <source>
        <dbReference type="EnsemblPlants" id="AET7Gv21087500.2"/>
    </source>
</evidence>
<protein>
    <submittedName>
        <fullName evidence="1">Uncharacterized protein</fullName>
    </submittedName>
</protein>
<name>A0A453SUX4_AEGTS</name>
<reference evidence="1" key="3">
    <citation type="journal article" date="2017" name="Nature">
        <title>Genome sequence of the progenitor of the wheat D genome Aegilops tauschii.</title>
        <authorList>
            <person name="Luo M.C."/>
            <person name="Gu Y.Q."/>
            <person name="Puiu D."/>
            <person name="Wang H."/>
            <person name="Twardziok S.O."/>
            <person name="Deal K.R."/>
            <person name="Huo N."/>
            <person name="Zhu T."/>
            <person name="Wang L."/>
            <person name="Wang Y."/>
            <person name="McGuire P.E."/>
            <person name="Liu S."/>
            <person name="Long H."/>
            <person name="Ramasamy R.K."/>
            <person name="Rodriguez J.C."/>
            <person name="Van S.L."/>
            <person name="Yuan L."/>
            <person name="Wang Z."/>
            <person name="Xia Z."/>
            <person name="Xiao L."/>
            <person name="Anderson O.D."/>
            <person name="Ouyang S."/>
            <person name="Liang Y."/>
            <person name="Zimin A.V."/>
            <person name="Pertea G."/>
            <person name="Qi P."/>
            <person name="Bennetzen J.L."/>
            <person name="Dai X."/>
            <person name="Dawson M.W."/>
            <person name="Muller H.G."/>
            <person name="Kugler K."/>
            <person name="Rivarola-Duarte L."/>
            <person name="Spannagl M."/>
            <person name="Mayer K.F.X."/>
            <person name="Lu F.H."/>
            <person name="Bevan M.W."/>
            <person name="Leroy P."/>
            <person name="Li P."/>
            <person name="You F.M."/>
            <person name="Sun Q."/>
            <person name="Liu Z."/>
            <person name="Lyons E."/>
            <person name="Wicker T."/>
            <person name="Salzberg S.L."/>
            <person name="Devos K.M."/>
            <person name="Dvorak J."/>
        </authorList>
    </citation>
    <scope>NUCLEOTIDE SEQUENCE [LARGE SCALE GENOMIC DNA]</scope>
    <source>
        <strain evidence="1">cv. AL8/78</strain>
    </source>
</reference>
<dbReference type="AlphaFoldDB" id="A0A453SUX4"/>
<proteinExistence type="predicted"/>
<organism evidence="1 2">
    <name type="scientific">Aegilops tauschii subsp. strangulata</name>
    <name type="common">Goatgrass</name>
    <dbReference type="NCBI Taxonomy" id="200361"/>
    <lineage>
        <taxon>Eukaryota</taxon>
        <taxon>Viridiplantae</taxon>
        <taxon>Streptophyta</taxon>
        <taxon>Embryophyta</taxon>
        <taxon>Tracheophyta</taxon>
        <taxon>Spermatophyta</taxon>
        <taxon>Magnoliopsida</taxon>
        <taxon>Liliopsida</taxon>
        <taxon>Poales</taxon>
        <taxon>Poaceae</taxon>
        <taxon>BOP clade</taxon>
        <taxon>Pooideae</taxon>
        <taxon>Triticodae</taxon>
        <taxon>Triticeae</taxon>
        <taxon>Triticinae</taxon>
        <taxon>Aegilops</taxon>
    </lineage>
</organism>
<dbReference type="Proteomes" id="UP000015105">
    <property type="component" value="Chromosome 7D"/>
</dbReference>
<reference evidence="1" key="5">
    <citation type="journal article" date="2021" name="G3 (Bethesda)">
        <title>Aegilops tauschii genome assembly Aet v5.0 features greater sequence contiguity and improved annotation.</title>
        <authorList>
            <person name="Wang L."/>
            <person name="Zhu T."/>
            <person name="Rodriguez J.C."/>
            <person name="Deal K.R."/>
            <person name="Dubcovsky J."/>
            <person name="McGuire P.E."/>
            <person name="Lux T."/>
            <person name="Spannagl M."/>
            <person name="Mayer K.F.X."/>
            <person name="Baldrich P."/>
            <person name="Meyers B.C."/>
            <person name="Huo N."/>
            <person name="Gu Y.Q."/>
            <person name="Zhou H."/>
            <person name="Devos K.M."/>
            <person name="Bennetzen J.L."/>
            <person name="Unver T."/>
            <person name="Budak H."/>
            <person name="Gulick P.J."/>
            <person name="Galiba G."/>
            <person name="Kalapos B."/>
            <person name="Nelson D.R."/>
            <person name="Li P."/>
            <person name="You F.M."/>
            <person name="Luo M.C."/>
            <person name="Dvorak J."/>
        </authorList>
    </citation>
    <scope>NUCLEOTIDE SEQUENCE [LARGE SCALE GENOMIC DNA]</scope>
    <source>
        <strain evidence="1">cv. AL8/78</strain>
    </source>
</reference>
<reference evidence="1" key="4">
    <citation type="submission" date="2019-03" db="UniProtKB">
        <authorList>
            <consortium name="EnsemblPlants"/>
        </authorList>
    </citation>
    <scope>IDENTIFICATION</scope>
</reference>
<dbReference type="EnsemblPlants" id="AET7Gv21087500.2">
    <property type="protein sequence ID" value="AET7Gv21087500.2"/>
    <property type="gene ID" value="AET7Gv21087500"/>
</dbReference>
<reference evidence="2" key="2">
    <citation type="journal article" date="2017" name="Nat. Plants">
        <title>The Aegilops tauschii genome reveals multiple impacts of transposons.</title>
        <authorList>
            <person name="Zhao G."/>
            <person name="Zou C."/>
            <person name="Li K."/>
            <person name="Wang K."/>
            <person name="Li T."/>
            <person name="Gao L."/>
            <person name="Zhang X."/>
            <person name="Wang H."/>
            <person name="Yang Z."/>
            <person name="Liu X."/>
            <person name="Jiang W."/>
            <person name="Mao L."/>
            <person name="Kong X."/>
            <person name="Jiao Y."/>
            <person name="Jia J."/>
        </authorList>
    </citation>
    <scope>NUCLEOTIDE SEQUENCE [LARGE SCALE GENOMIC DNA]</scope>
    <source>
        <strain evidence="2">cv. AL8/78</strain>
    </source>
</reference>
<evidence type="ECO:0000313" key="2">
    <source>
        <dbReference type="Proteomes" id="UP000015105"/>
    </source>
</evidence>
<keyword evidence="2" id="KW-1185">Reference proteome</keyword>
<accession>A0A453SUX4</accession>
<reference evidence="2" key="1">
    <citation type="journal article" date="2014" name="Science">
        <title>Ancient hybridizations among the ancestral genomes of bread wheat.</title>
        <authorList>
            <consortium name="International Wheat Genome Sequencing Consortium,"/>
            <person name="Marcussen T."/>
            <person name="Sandve S.R."/>
            <person name="Heier L."/>
            <person name="Spannagl M."/>
            <person name="Pfeifer M."/>
            <person name="Jakobsen K.S."/>
            <person name="Wulff B.B."/>
            <person name="Steuernagel B."/>
            <person name="Mayer K.F."/>
            <person name="Olsen O.A."/>
        </authorList>
    </citation>
    <scope>NUCLEOTIDE SEQUENCE [LARGE SCALE GENOMIC DNA]</scope>
    <source>
        <strain evidence="2">cv. AL8/78</strain>
    </source>
</reference>